<dbReference type="PROSITE" id="PS51662">
    <property type="entry name" value="BP_PHYTASE"/>
    <property type="match status" value="1"/>
</dbReference>
<reference evidence="3 4" key="1">
    <citation type="submission" date="2024-06" db="EMBL/GenBank/DDBJ databases">
        <title>Novosphingobium rhizovicinus M1R2S20.</title>
        <authorList>
            <person name="Sun J.-Q."/>
        </authorList>
    </citation>
    <scope>NUCLEOTIDE SEQUENCE [LARGE SCALE GENOMIC DNA]</scope>
    <source>
        <strain evidence="3 4">M1R2S20</strain>
    </source>
</reference>
<dbReference type="EMBL" id="JBFNXR010000052">
    <property type="protein sequence ID" value="MEW9856609.1"/>
    <property type="molecule type" value="Genomic_DNA"/>
</dbReference>
<sequence>MRARTLNACFVLALSLGGCANALSSGGSGAVSLWPAVDIPAQVETAPVGTARADAADDPAIWRNAADPAASLILGTDKKAGLYVYGLDGQVRDFVAAGALNNVDLREIRRADGSTMVLVAASDRTDRANPRVAMFALDGARAKLTALGTQPFLPSGHAPAEAYGFCMGGPLGADELARAYVVLKDGEVAESRLIDRAGTIVAEYVRSMKLATQSEGCVVDDQARHLFVAEEDVGIWRFDLNEAQPQTQSFARVGEESSLVADVEGLAAARANGRTILVASSQGENAYVVFDAGSGARLGRFRIAGGSIDGTSDTDGIELALGDFGPQWPEGLFVAQDGNNAPEAQNFKLLSWQAIRTALELE</sequence>
<evidence type="ECO:0000259" key="2">
    <source>
        <dbReference type="PROSITE" id="PS51662"/>
    </source>
</evidence>
<dbReference type="Proteomes" id="UP001556118">
    <property type="component" value="Unassembled WGS sequence"/>
</dbReference>
<feature type="domain" description="BPP" evidence="2">
    <location>
        <begin position="29"/>
        <end position="359"/>
    </location>
</feature>
<dbReference type="InterPro" id="IPR003431">
    <property type="entry name" value="B-propeller_Phytase"/>
</dbReference>
<evidence type="ECO:0000313" key="3">
    <source>
        <dbReference type="EMBL" id="MEW9856609.1"/>
    </source>
</evidence>
<feature type="signal peptide" evidence="1">
    <location>
        <begin position="1"/>
        <end position="20"/>
    </location>
</feature>
<dbReference type="Gene3D" id="2.120.10.30">
    <property type="entry name" value="TolB, C-terminal domain"/>
    <property type="match status" value="1"/>
</dbReference>
<proteinExistence type="predicted"/>
<protein>
    <submittedName>
        <fullName evidence="3">Phytase</fullName>
    </submittedName>
</protein>
<keyword evidence="4" id="KW-1185">Reference proteome</keyword>
<dbReference type="PROSITE" id="PS51257">
    <property type="entry name" value="PROKAR_LIPOPROTEIN"/>
    <property type="match status" value="1"/>
</dbReference>
<accession>A0ABV3REW5</accession>
<dbReference type="RefSeq" id="WP_367775070.1">
    <property type="nucleotide sequence ID" value="NZ_JBFNXR010000052.1"/>
</dbReference>
<keyword evidence="1" id="KW-0732">Signal</keyword>
<comment type="caution">
    <text evidence="3">The sequence shown here is derived from an EMBL/GenBank/DDBJ whole genome shotgun (WGS) entry which is preliminary data.</text>
</comment>
<gene>
    <name evidence="3" type="ORF">ABUH87_15830</name>
</gene>
<organism evidence="3 4">
    <name type="scientific">Novosphingobium rhizovicinum</name>
    <dbReference type="NCBI Taxonomy" id="3228928"/>
    <lineage>
        <taxon>Bacteria</taxon>
        <taxon>Pseudomonadati</taxon>
        <taxon>Pseudomonadota</taxon>
        <taxon>Alphaproteobacteria</taxon>
        <taxon>Sphingomonadales</taxon>
        <taxon>Sphingomonadaceae</taxon>
        <taxon>Novosphingobium</taxon>
    </lineage>
</organism>
<dbReference type="Pfam" id="PF02333">
    <property type="entry name" value="Phytase"/>
    <property type="match status" value="1"/>
</dbReference>
<feature type="chain" id="PRO_5045139545" evidence="1">
    <location>
        <begin position="21"/>
        <end position="362"/>
    </location>
</feature>
<evidence type="ECO:0000313" key="4">
    <source>
        <dbReference type="Proteomes" id="UP001556118"/>
    </source>
</evidence>
<dbReference type="SUPFAM" id="SSF50956">
    <property type="entry name" value="Thermostable phytase (3-phytase)"/>
    <property type="match status" value="1"/>
</dbReference>
<name>A0ABV3REW5_9SPHN</name>
<evidence type="ECO:0000256" key="1">
    <source>
        <dbReference type="SAM" id="SignalP"/>
    </source>
</evidence>
<dbReference type="InterPro" id="IPR011042">
    <property type="entry name" value="6-blade_b-propeller_TolB-like"/>
</dbReference>